<proteinExistence type="predicted"/>
<comment type="caution">
    <text evidence="2">The sequence shown here is derived from an EMBL/GenBank/DDBJ whole genome shotgun (WGS) entry which is preliminary data.</text>
</comment>
<evidence type="ECO:0000313" key="3">
    <source>
        <dbReference type="Proteomes" id="UP001054945"/>
    </source>
</evidence>
<keyword evidence="3" id="KW-1185">Reference proteome</keyword>
<reference evidence="2 3" key="1">
    <citation type="submission" date="2021-06" db="EMBL/GenBank/DDBJ databases">
        <title>Caerostris extrusa draft genome.</title>
        <authorList>
            <person name="Kono N."/>
            <person name="Arakawa K."/>
        </authorList>
    </citation>
    <scope>NUCLEOTIDE SEQUENCE [LARGE SCALE GENOMIC DNA]</scope>
</reference>
<dbReference type="AlphaFoldDB" id="A0AAV4MDT4"/>
<organism evidence="2 3">
    <name type="scientific">Caerostris extrusa</name>
    <name type="common">Bark spider</name>
    <name type="synonym">Caerostris bankana</name>
    <dbReference type="NCBI Taxonomy" id="172846"/>
    <lineage>
        <taxon>Eukaryota</taxon>
        <taxon>Metazoa</taxon>
        <taxon>Ecdysozoa</taxon>
        <taxon>Arthropoda</taxon>
        <taxon>Chelicerata</taxon>
        <taxon>Arachnida</taxon>
        <taxon>Araneae</taxon>
        <taxon>Araneomorphae</taxon>
        <taxon>Entelegynae</taxon>
        <taxon>Araneoidea</taxon>
        <taxon>Araneidae</taxon>
        <taxon>Caerostris</taxon>
    </lineage>
</organism>
<dbReference type="EMBL" id="BPLR01019641">
    <property type="protein sequence ID" value="GIX70025.1"/>
    <property type="molecule type" value="Genomic_DNA"/>
</dbReference>
<name>A0AAV4MDT4_CAEEX</name>
<feature type="region of interest" description="Disordered" evidence="1">
    <location>
        <begin position="145"/>
        <end position="168"/>
    </location>
</feature>
<sequence length="193" mass="21026">MGKFAKRPKSPNFLFHTTSIFVKGLGCSGEGARRRLRRTSRRNLRTLRPIKISASTPGSFPGGAPVRRSSGQVGDVQRYHPLVSQIRFSYLCFSPSLCLSAVHSSFTFTITSASSCNVITSTDSTTSSALLKHYHSAAETQRFTKSPRQVGVGARNEGSPPPRGVPWATPWLKVRAAERLPTGHITTGKKMPV</sequence>
<protein>
    <submittedName>
        <fullName evidence="2">Uncharacterized protein</fullName>
    </submittedName>
</protein>
<gene>
    <name evidence="2" type="ORF">CEXT_180821</name>
</gene>
<evidence type="ECO:0000256" key="1">
    <source>
        <dbReference type="SAM" id="MobiDB-lite"/>
    </source>
</evidence>
<dbReference type="Proteomes" id="UP001054945">
    <property type="component" value="Unassembled WGS sequence"/>
</dbReference>
<evidence type="ECO:0000313" key="2">
    <source>
        <dbReference type="EMBL" id="GIX70025.1"/>
    </source>
</evidence>
<accession>A0AAV4MDT4</accession>